<evidence type="ECO:0000256" key="1">
    <source>
        <dbReference type="SAM" id="MobiDB-lite"/>
    </source>
</evidence>
<dbReference type="Pfam" id="PF17778">
    <property type="entry name" value="WHD_BLACT"/>
    <property type="match status" value="1"/>
</dbReference>
<dbReference type="Pfam" id="PF00753">
    <property type="entry name" value="Lactamase_B"/>
    <property type="match status" value="1"/>
</dbReference>
<dbReference type="InterPro" id="IPR036388">
    <property type="entry name" value="WH-like_DNA-bd_sf"/>
</dbReference>
<reference evidence="3" key="1">
    <citation type="submission" date="2015-01" db="EMBL/GenBank/DDBJ databases">
        <title>The Genome Sequence of Cryptococcus gattii CA1280.</title>
        <authorList>
            <consortium name="The Broad Institute Genomics Platform"/>
            <person name="Cuomo C."/>
            <person name="Litvintseva A."/>
            <person name="Chen Y."/>
            <person name="Heitman J."/>
            <person name="Sun S."/>
            <person name="Springer D."/>
            <person name="Dromer F."/>
            <person name="Young S."/>
            <person name="Zeng Q."/>
            <person name="Gargeya S."/>
            <person name="Abouelleil A."/>
            <person name="Alvarado L."/>
            <person name="Chapman S.B."/>
            <person name="Gainer-Dewar J."/>
            <person name="Goldberg J."/>
            <person name="Griggs A."/>
            <person name="Gujja S."/>
            <person name="Hansen M."/>
            <person name="Howarth C."/>
            <person name="Imamovic A."/>
            <person name="Larimer J."/>
            <person name="Murphy C."/>
            <person name="Naylor J."/>
            <person name="Pearson M."/>
            <person name="Priest M."/>
            <person name="Roberts A."/>
            <person name="Saif S."/>
            <person name="Shea T."/>
            <person name="Sykes S."/>
            <person name="Wortman J."/>
            <person name="Nusbaum C."/>
            <person name="Birren B."/>
        </authorList>
    </citation>
    <scope>NUCLEOTIDE SEQUENCE [LARGE SCALE GENOMIC DNA]</scope>
    <source>
        <strain evidence="3">CA1280</strain>
    </source>
</reference>
<dbReference type="PANTHER" id="PTHR23131:SF0">
    <property type="entry name" value="ENDORIBONUCLEASE LACTB2"/>
    <property type="match status" value="1"/>
</dbReference>
<proteinExistence type="predicted"/>
<dbReference type="SMART" id="SM00849">
    <property type="entry name" value="Lactamase_B"/>
    <property type="match status" value="1"/>
</dbReference>
<dbReference type="InterPro" id="IPR050662">
    <property type="entry name" value="Sec-metab_biosynth-thioest"/>
</dbReference>
<dbReference type="AlphaFoldDB" id="A0A0D0TRE1"/>
<protein>
    <recommendedName>
        <fullName evidence="2">Metallo-beta-lactamase domain-containing protein</fullName>
    </recommendedName>
</protein>
<dbReference type="EMBL" id="KN847975">
    <property type="protein sequence ID" value="KIR49277.1"/>
    <property type="molecule type" value="Genomic_DNA"/>
</dbReference>
<evidence type="ECO:0000313" key="3">
    <source>
        <dbReference type="EMBL" id="KIR49277.1"/>
    </source>
</evidence>
<gene>
    <name evidence="3" type="ORF">I312_01431</name>
</gene>
<feature type="region of interest" description="Disordered" evidence="1">
    <location>
        <begin position="226"/>
        <end position="257"/>
    </location>
</feature>
<dbReference type="InterPro" id="IPR041516">
    <property type="entry name" value="LACTB2_WH"/>
</dbReference>
<sequence>MRIRTLVTTNSNHLRHCLLTTPAARRRSITHFASRSNSKQLQKSDKMVMGDTERLGDVTKLSAHVTRILGQNPGLMTLQGTNSYLLQPPSNPHAPLILVDTSSPHTAAQYVDLLLVHLHHLALESGVRETHFESSAAQASVRNFKEERREEVKEIIKEKREAEPRADELDLTEYGPGSTWAKGYEGKTGVRKLPSIEHIVLTHRHLDHVGALPLLLKTLKENGYPPPKLWKLPSPDEAELNKSERDRPTSDSSIWQSLPPGAYTPLSPLQPFHPILPGLMISIIDPQYRRLLKHDENGKAKWNEVPEIARVSVRCLKTPGHTADSISLVLTEGEKGVFTGDTVLGQGTTHFTDLSTYMTSLRTLLALKPRVLYPAHGPHIPSQEASVSHIQTYIAHRQKREDEIVATLKRFSPSLDVGGGGESIADALITLKKDIHEKKESENKAKGPFMLDRQNALPLPGFDEERKALEQIDASKGVSMSVIARILYKSEDERLLFAAAKNVNAHLDKLIKEGKVRKDRVRMCRLIGDEIGDVEEMDGWEWIGEKGKSD</sequence>
<dbReference type="Gene3D" id="1.10.10.10">
    <property type="entry name" value="Winged helix-like DNA-binding domain superfamily/Winged helix DNA-binding domain"/>
    <property type="match status" value="1"/>
</dbReference>
<name>A0A0D0TRE1_CRYGA</name>
<dbReference type="PANTHER" id="PTHR23131">
    <property type="entry name" value="ENDORIBONUCLEASE LACTB2"/>
    <property type="match status" value="1"/>
</dbReference>
<dbReference type="HOGENOM" id="CLU_496074_0_0_1"/>
<dbReference type="SUPFAM" id="SSF56281">
    <property type="entry name" value="Metallo-hydrolase/oxidoreductase"/>
    <property type="match status" value="1"/>
</dbReference>
<dbReference type="InterPro" id="IPR036866">
    <property type="entry name" value="RibonucZ/Hydroxyglut_hydro"/>
</dbReference>
<dbReference type="OrthoDB" id="17458at2759"/>
<organism evidence="3">
    <name type="scientific">Cryptococcus bacillisporus CA1280</name>
    <dbReference type="NCBI Taxonomy" id="1296109"/>
    <lineage>
        <taxon>Eukaryota</taxon>
        <taxon>Fungi</taxon>
        <taxon>Dikarya</taxon>
        <taxon>Basidiomycota</taxon>
        <taxon>Agaricomycotina</taxon>
        <taxon>Tremellomycetes</taxon>
        <taxon>Tremellales</taxon>
        <taxon>Cryptococcaceae</taxon>
        <taxon>Cryptococcus</taxon>
        <taxon>Cryptococcus gattii species complex</taxon>
    </lineage>
</organism>
<dbReference type="GO" id="GO:0044550">
    <property type="term" value="P:secondary metabolite biosynthetic process"/>
    <property type="evidence" value="ECO:0007669"/>
    <property type="project" value="TreeGrafter"/>
</dbReference>
<accession>A0A0D0TRE1</accession>
<dbReference type="InterPro" id="IPR001279">
    <property type="entry name" value="Metallo-B-lactamas"/>
</dbReference>
<feature type="domain" description="Metallo-beta-lactamase" evidence="2">
    <location>
        <begin position="80"/>
        <end position="376"/>
    </location>
</feature>
<feature type="compositionally biased region" description="Basic and acidic residues" evidence="1">
    <location>
        <begin position="239"/>
        <end position="249"/>
    </location>
</feature>
<evidence type="ECO:0000259" key="2">
    <source>
        <dbReference type="SMART" id="SM00849"/>
    </source>
</evidence>
<dbReference type="Gene3D" id="3.60.15.10">
    <property type="entry name" value="Ribonuclease Z/Hydroxyacylglutathione hydrolase-like"/>
    <property type="match status" value="3"/>
</dbReference>